<organism evidence="1 2">
    <name type="scientific">Pseudonocardia eucalypti</name>
    <dbReference type="NCBI Taxonomy" id="648755"/>
    <lineage>
        <taxon>Bacteria</taxon>
        <taxon>Bacillati</taxon>
        <taxon>Actinomycetota</taxon>
        <taxon>Actinomycetes</taxon>
        <taxon>Pseudonocardiales</taxon>
        <taxon>Pseudonocardiaceae</taxon>
        <taxon>Pseudonocardia</taxon>
    </lineage>
</organism>
<dbReference type="Proteomes" id="UP001428817">
    <property type="component" value="Unassembled WGS sequence"/>
</dbReference>
<accession>A0ABP9Q5K4</accession>
<keyword evidence="2" id="KW-1185">Reference proteome</keyword>
<proteinExistence type="predicted"/>
<comment type="caution">
    <text evidence="1">The sequence shown here is derived from an EMBL/GenBank/DDBJ whole genome shotgun (WGS) entry which is preliminary data.</text>
</comment>
<evidence type="ECO:0000313" key="2">
    <source>
        <dbReference type="Proteomes" id="UP001428817"/>
    </source>
</evidence>
<evidence type="ECO:0000313" key="1">
    <source>
        <dbReference type="EMBL" id="GAA5156914.1"/>
    </source>
</evidence>
<reference evidence="2" key="1">
    <citation type="journal article" date="2019" name="Int. J. Syst. Evol. Microbiol.">
        <title>The Global Catalogue of Microorganisms (GCM) 10K type strain sequencing project: providing services to taxonomists for standard genome sequencing and annotation.</title>
        <authorList>
            <consortium name="The Broad Institute Genomics Platform"/>
            <consortium name="The Broad Institute Genome Sequencing Center for Infectious Disease"/>
            <person name="Wu L."/>
            <person name="Ma J."/>
        </authorList>
    </citation>
    <scope>NUCLEOTIDE SEQUENCE [LARGE SCALE GENOMIC DNA]</scope>
    <source>
        <strain evidence="2">JCM 18303</strain>
    </source>
</reference>
<dbReference type="EMBL" id="BAABJP010000015">
    <property type="protein sequence ID" value="GAA5156914.1"/>
    <property type="molecule type" value="Genomic_DNA"/>
</dbReference>
<protein>
    <submittedName>
        <fullName evidence="1">Uncharacterized protein</fullName>
    </submittedName>
</protein>
<sequence>MTHRSMNARSVSHENTRYARSQAAYEYNIAIQNDKAAQVIASRASGIDDCIELLAMLGLDARAGRTRSKA</sequence>
<name>A0ABP9Q5K4_9PSEU</name>
<gene>
    <name evidence="1" type="ORF">GCM10023321_33920</name>
</gene>